<dbReference type="Gene3D" id="3.90.1200.10">
    <property type="match status" value="1"/>
</dbReference>
<dbReference type="InterPro" id="IPR002575">
    <property type="entry name" value="Aminoglycoside_PTrfase"/>
</dbReference>
<protein>
    <recommendedName>
        <fullName evidence="1">Aminoglycoside phosphotransferase domain-containing protein</fullName>
    </recommendedName>
</protein>
<dbReference type="Proteomes" id="UP000677082">
    <property type="component" value="Unassembled WGS sequence"/>
</dbReference>
<sequence>MHEYLRHLESTGFTGAPRFLGIEGEREVLTFINGDVPVDPHWQPGRGHWLPPYARSEDALVAAADLLRQLHEAARGYRPTDTQFRFDPRPPRTGEIISHGDLGPWNTVYQDGVPVAFIDWDAAGPVEPLVELAAAAWEFVPLLPPKQLRQAGFAPVPDVSARLRLFLDAYGLRDPRSIVPALQRCRLLAAERIKYAPVTPAEAAEALEHHARDLRWLHHALPHLNLEQARSRTVIGE</sequence>
<keyword evidence="3" id="KW-1185">Reference proteome</keyword>
<evidence type="ECO:0000259" key="1">
    <source>
        <dbReference type="Pfam" id="PF01636"/>
    </source>
</evidence>
<proteinExistence type="predicted"/>
<accession>A0A919W219</accession>
<name>A0A919W219_9ACTN</name>
<evidence type="ECO:0000313" key="2">
    <source>
        <dbReference type="EMBL" id="GIM91084.1"/>
    </source>
</evidence>
<feature type="domain" description="Aminoglycoside phosphotransferase" evidence="1">
    <location>
        <begin position="93"/>
        <end position="154"/>
    </location>
</feature>
<comment type="caution">
    <text evidence="2">The sequence shown here is derived from an EMBL/GenBank/DDBJ whole genome shotgun (WGS) entry which is preliminary data.</text>
</comment>
<dbReference type="Pfam" id="PF01636">
    <property type="entry name" value="APH"/>
    <property type="match status" value="1"/>
</dbReference>
<dbReference type="AlphaFoldDB" id="A0A919W219"/>
<reference evidence="2 3" key="1">
    <citation type="submission" date="2021-03" db="EMBL/GenBank/DDBJ databases">
        <title>Whole genome shotgun sequence of Actinoplanes toevensis NBRC 105298.</title>
        <authorList>
            <person name="Komaki H."/>
            <person name="Tamura T."/>
        </authorList>
    </citation>
    <scope>NUCLEOTIDE SEQUENCE [LARGE SCALE GENOMIC DNA]</scope>
    <source>
        <strain evidence="2 3">NBRC 105298</strain>
    </source>
</reference>
<dbReference type="InterPro" id="IPR011009">
    <property type="entry name" value="Kinase-like_dom_sf"/>
</dbReference>
<dbReference type="SUPFAM" id="SSF56112">
    <property type="entry name" value="Protein kinase-like (PK-like)"/>
    <property type="match status" value="1"/>
</dbReference>
<organism evidence="2 3">
    <name type="scientific">Paractinoplanes toevensis</name>
    <dbReference type="NCBI Taxonomy" id="571911"/>
    <lineage>
        <taxon>Bacteria</taxon>
        <taxon>Bacillati</taxon>
        <taxon>Actinomycetota</taxon>
        <taxon>Actinomycetes</taxon>
        <taxon>Micromonosporales</taxon>
        <taxon>Micromonosporaceae</taxon>
        <taxon>Paractinoplanes</taxon>
    </lineage>
</organism>
<dbReference type="EMBL" id="BOQN01000039">
    <property type="protein sequence ID" value="GIM91084.1"/>
    <property type="molecule type" value="Genomic_DNA"/>
</dbReference>
<gene>
    <name evidence="2" type="ORF">Ato02nite_028770</name>
</gene>
<evidence type="ECO:0000313" key="3">
    <source>
        <dbReference type="Proteomes" id="UP000677082"/>
    </source>
</evidence>